<evidence type="ECO:0000256" key="1">
    <source>
        <dbReference type="SAM" id="Coils"/>
    </source>
</evidence>
<sequence length="189" mass="22386">MDYVYHMVPNKMIDDKLLSLNSLREKNEELYKEYAKKYNDHPDRVKLLERRVPKLDCFWNDVIFFLPIHPHHVYRALKSVGVNVKTNLLFYKISAKSLISNKNAVYWYRKENDKGPSREIDSEDIELIHMESFEELTHIPGDTQTYFEQEHKSGNKFGMFVYIPHILSLGEVSVENAETINWSKEMGEN</sequence>
<protein>
    <submittedName>
        <fullName evidence="2">Group-specific protein</fullName>
    </submittedName>
</protein>
<organism evidence="2 3">
    <name type="scientific">Psychrobacillus lasiicapitis</name>
    <dbReference type="NCBI Taxonomy" id="1636719"/>
    <lineage>
        <taxon>Bacteria</taxon>
        <taxon>Bacillati</taxon>
        <taxon>Bacillota</taxon>
        <taxon>Bacilli</taxon>
        <taxon>Bacillales</taxon>
        <taxon>Bacillaceae</taxon>
        <taxon>Psychrobacillus</taxon>
    </lineage>
</organism>
<feature type="coiled-coil region" evidence="1">
    <location>
        <begin position="13"/>
        <end position="40"/>
    </location>
</feature>
<keyword evidence="1" id="KW-0175">Coiled coil</keyword>
<comment type="caution">
    <text evidence="2">The sequence shown here is derived from an EMBL/GenBank/DDBJ whole genome shotgun (WGS) entry which is preliminary data.</text>
</comment>
<keyword evidence="3" id="KW-1185">Reference proteome</keyword>
<evidence type="ECO:0000313" key="2">
    <source>
        <dbReference type="EMBL" id="TQR09174.1"/>
    </source>
</evidence>
<dbReference type="AlphaFoldDB" id="A0A544SVE3"/>
<dbReference type="Proteomes" id="UP000317316">
    <property type="component" value="Unassembled WGS sequence"/>
</dbReference>
<accession>A0A544SVE3</accession>
<proteinExistence type="predicted"/>
<dbReference type="OrthoDB" id="5295961at2"/>
<dbReference type="RefSeq" id="WP_142540706.1">
    <property type="nucleotide sequence ID" value="NZ_BMIE01000011.1"/>
</dbReference>
<name>A0A544SVE3_9BACI</name>
<gene>
    <name evidence="2" type="ORF">FG382_20470</name>
</gene>
<evidence type="ECO:0000313" key="3">
    <source>
        <dbReference type="Proteomes" id="UP000317316"/>
    </source>
</evidence>
<dbReference type="EMBL" id="VDGH01000014">
    <property type="protein sequence ID" value="TQR09174.1"/>
    <property type="molecule type" value="Genomic_DNA"/>
</dbReference>
<reference evidence="2 3" key="1">
    <citation type="submission" date="2019-05" db="EMBL/GenBank/DDBJ databases">
        <title>Psychrobacillus vulpis sp. nov., a new species isolated from feces of a red fox that inhabits in The Tablas de Daimiel Natural Park, Albacete, Spain.</title>
        <authorList>
            <person name="Rodriguez M."/>
            <person name="Reina J.C."/>
            <person name="Bejar V."/>
            <person name="Llamas I."/>
        </authorList>
    </citation>
    <scope>NUCLEOTIDE SEQUENCE [LARGE SCALE GENOMIC DNA]</scope>
    <source>
        <strain evidence="2 3">NEAU-3TGS17</strain>
    </source>
</reference>